<evidence type="ECO:0000313" key="3">
    <source>
        <dbReference type="Proteomes" id="UP001159405"/>
    </source>
</evidence>
<proteinExistence type="predicted"/>
<name>A0ABN8MXL7_9CNID</name>
<dbReference type="PANTHER" id="PTHR47018">
    <property type="entry name" value="CXC DOMAIN-CONTAINING PROTEIN-RELATED"/>
    <property type="match status" value="1"/>
</dbReference>
<reference evidence="2 3" key="1">
    <citation type="submission" date="2022-05" db="EMBL/GenBank/DDBJ databases">
        <authorList>
            <consortium name="Genoscope - CEA"/>
            <person name="William W."/>
        </authorList>
    </citation>
    <scope>NUCLEOTIDE SEQUENCE [LARGE SCALE GENOMIC DNA]</scope>
</reference>
<keyword evidence="3" id="KW-1185">Reference proteome</keyword>
<gene>
    <name evidence="2" type="ORF">PLOB_00025008</name>
</gene>
<dbReference type="EMBL" id="CALNXK010000003">
    <property type="protein sequence ID" value="CAH3035152.1"/>
    <property type="molecule type" value="Genomic_DNA"/>
</dbReference>
<feature type="compositionally biased region" description="Acidic residues" evidence="1">
    <location>
        <begin position="85"/>
        <end position="102"/>
    </location>
</feature>
<accession>A0ABN8MXL7</accession>
<protein>
    <submittedName>
        <fullName evidence="2">Uncharacterized protein</fullName>
    </submittedName>
</protein>
<dbReference type="Proteomes" id="UP001159405">
    <property type="component" value="Unassembled WGS sequence"/>
</dbReference>
<dbReference type="PANTHER" id="PTHR47018:SF3">
    <property type="entry name" value="MYCBP-ASSOCIATED PROTEIN"/>
    <property type="match status" value="1"/>
</dbReference>
<organism evidence="2 3">
    <name type="scientific">Porites lobata</name>
    <dbReference type="NCBI Taxonomy" id="104759"/>
    <lineage>
        <taxon>Eukaryota</taxon>
        <taxon>Metazoa</taxon>
        <taxon>Cnidaria</taxon>
        <taxon>Anthozoa</taxon>
        <taxon>Hexacorallia</taxon>
        <taxon>Scleractinia</taxon>
        <taxon>Fungiina</taxon>
        <taxon>Poritidae</taxon>
        <taxon>Porites</taxon>
    </lineage>
</organism>
<feature type="region of interest" description="Disordered" evidence="1">
    <location>
        <begin position="85"/>
        <end position="115"/>
    </location>
</feature>
<evidence type="ECO:0000313" key="2">
    <source>
        <dbReference type="EMBL" id="CAH3035152.1"/>
    </source>
</evidence>
<evidence type="ECO:0000256" key="1">
    <source>
        <dbReference type="SAM" id="MobiDB-lite"/>
    </source>
</evidence>
<comment type="caution">
    <text evidence="2">The sequence shown here is derived from an EMBL/GenBank/DDBJ whole genome shotgun (WGS) entry which is preliminary data.</text>
</comment>
<sequence length="814" mass="91931">MTTFKEHITPHVADFYDFVLLRNQAIAERQTVLSESRIPVFQPDERDDFLSLVHVALKIRSDILSQPWHQGLNVSREDALACSAEDYDDDEQDSTDSEEEEGNQSNLREKRNQENHVETRVLSIAQDLVYSVSGGRMWTPKHIGLGSSLHQATRSKKLVQMFHNAVHIVSYRDIRRVDTALAKHTLSTMNTENGAVTPVNLAEGLNTILPAYVREGTAEPQFKEEVKEEWFKQPIQNCPQAVQAEATDTAFFFKRQNEELKSGWTSFNEKHSDTDPEVSTVGYMPIVLAPAHDVNTLNTVVQRIMQVAESFNQKHVVLTVDQALFPLLMELKWTLPDYKDTLIPRLGGLHTSMNFLKVLGQHIQDSGLPTIWIESGILGPRTVERALAGKDYNKGTRVHKITLQAMWQLILPQVLAFIAEKDNDLKQNLERSGQEWLNGTGKRGGGIVGITRTTAALCRWTLSYNLRAHIAALTREMYHIDDDDHITCNESNPSRNRRDNDDEKKVIELLHQANIFNVNQQADVPERLQNMVTKDLATTQIEESLLKASSLGQKKLDTFVKERLMFPKEDENRKKLRDPLPKNKALTFVSLYEAEKKEREKSAAIKADRTILQRIITAYDAGRRVDLPRILSHELVSVPLAIADTNGQLRSGNKSVLIELLSGGMEYTRVTPVTGRSTLVIDGQALVMALGRPTECNTFDDLADRFLKAVLVCGKDYDRIDVAFDRYRETSIKCATRKKRSRGHAPIRRVIEDGTVALPRSWSTFLALDENKADLARFLSEKLLAGTPVNKIIIVSGGFQDEDTVKCSRPTLEL</sequence>